<dbReference type="InterPro" id="IPR045749">
    <property type="entry name" value="DUF6090"/>
</dbReference>
<feature type="transmembrane region" description="Helical" evidence="1">
    <location>
        <begin position="21"/>
        <end position="42"/>
    </location>
</feature>
<protein>
    <submittedName>
        <fullName evidence="2">Uncharacterized protein</fullName>
    </submittedName>
</protein>
<dbReference type="EMBL" id="SPSB01000004">
    <property type="protein sequence ID" value="TFV93633.1"/>
    <property type="molecule type" value="Genomic_DNA"/>
</dbReference>
<organism evidence="2 3">
    <name type="scientific">Algoriphagus kandeliae</name>
    <dbReference type="NCBI Taxonomy" id="2562278"/>
    <lineage>
        <taxon>Bacteria</taxon>
        <taxon>Pseudomonadati</taxon>
        <taxon>Bacteroidota</taxon>
        <taxon>Cytophagia</taxon>
        <taxon>Cytophagales</taxon>
        <taxon>Cyclobacteriaceae</taxon>
        <taxon>Algoriphagus</taxon>
    </lineage>
</organism>
<keyword evidence="3" id="KW-1185">Reference proteome</keyword>
<dbReference type="Proteomes" id="UP000297647">
    <property type="component" value="Unassembled WGS sequence"/>
</dbReference>
<dbReference type="AlphaFoldDB" id="A0A4Y9QRI6"/>
<evidence type="ECO:0000256" key="1">
    <source>
        <dbReference type="SAM" id="Phobius"/>
    </source>
</evidence>
<evidence type="ECO:0000313" key="2">
    <source>
        <dbReference type="EMBL" id="TFV93633.1"/>
    </source>
</evidence>
<comment type="caution">
    <text evidence="2">The sequence shown here is derived from an EMBL/GenBank/DDBJ whole genome shotgun (WGS) entry which is preliminary data.</text>
</comment>
<dbReference type="Pfam" id="PF19578">
    <property type="entry name" value="DUF6090"/>
    <property type="match status" value="1"/>
</dbReference>
<gene>
    <name evidence="2" type="ORF">E4S40_15430</name>
</gene>
<keyword evidence="1" id="KW-0812">Transmembrane</keyword>
<accession>A0A4Y9QRI6</accession>
<keyword evidence="1" id="KW-0472">Membrane</keyword>
<sequence length="242" mass="28741">MISFFRKIRQKLLSQKRITRYLIYALGEILLVVIGILIALSINNWNEDRKNKIKERELLNELTKDLREDLVMLEFQLSQSDSILKYLNVLKNPPPPGKAFDDALASADKGTLANYRYSAMRSIESIGIDIIQSKDLLESINNYYRWWDFGNEIYRIDFDEFWKSEWLPFFRKYTDRGVSGGNFSRTFSPKDYEGMINDPDYQNILMGKIYIFQDFKLRFESTRMRGENLIEEINEYLSTEMH</sequence>
<keyword evidence="1" id="KW-1133">Transmembrane helix</keyword>
<reference evidence="2 3" key="1">
    <citation type="submission" date="2019-03" db="EMBL/GenBank/DDBJ databases">
        <title>Algoriphagus sp. nov, a new strain isolated from root system soil of mangrove plant Kandelia.</title>
        <authorList>
            <person name="Yin Q."/>
            <person name="Wang K."/>
            <person name="Song Z."/>
        </authorList>
    </citation>
    <scope>NUCLEOTIDE SEQUENCE [LARGE SCALE GENOMIC DNA]</scope>
    <source>
        <strain evidence="2 3">XY-J91</strain>
    </source>
</reference>
<evidence type="ECO:0000313" key="3">
    <source>
        <dbReference type="Proteomes" id="UP000297647"/>
    </source>
</evidence>
<dbReference type="RefSeq" id="WP_135076169.1">
    <property type="nucleotide sequence ID" value="NZ_SPSB01000004.1"/>
</dbReference>
<name>A0A4Y9QRI6_9BACT</name>
<proteinExistence type="predicted"/>